<dbReference type="Gene3D" id="2.20.28.30">
    <property type="entry name" value="RNA polymerase ii, chain L"/>
    <property type="match status" value="1"/>
</dbReference>
<dbReference type="SMART" id="SM00834">
    <property type="entry name" value="CxxC_CXXC_SSSS"/>
    <property type="match status" value="1"/>
</dbReference>
<reference evidence="3" key="1">
    <citation type="submission" date="2015-04" db="EMBL/GenBank/DDBJ databases">
        <authorList>
            <person name="Mushtaq Mamoona"/>
        </authorList>
    </citation>
    <scope>NUCLEOTIDE SEQUENCE [LARGE SCALE GENOMIC DNA]</scope>
    <source>
        <strain evidence="3">AN4859/03</strain>
    </source>
</reference>
<proteinExistence type="predicted"/>
<dbReference type="EMBL" id="CVLB01000001">
    <property type="protein sequence ID" value="CRF33588.1"/>
    <property type="molecule type" value="Genomic_DNA"/>
</dbReference>
<dbReference type="PANTHER" id="PTHR34404:SF2">
    <property type="entry name" value="CONSERVED SERINE RICH PROTEIN"/>
    <property type="match status" value="1"/>
</dbReference>
<dbReference type="Pfam" id="PF09723">
    <property type="entry name" value="Zn_ribbon_8"/>
    <property type="match status" value="1"/>
</dbReference>
<dbReference type="RefSeq" id="WP_012670330.1">
    <property type="nucleotide sequence ID" value="NZ_CVLB01000001.1"/>
</dbReference>
<keyword evidence="3" id="KW-1185">Reference proteome</keyword>
<feature type="domain" description="Putative regulatory protein FmdB zinc ribbon" evidence="1">
    <location>
        <begin position="1"/>
        <end position="41"/>
    </location>
</feature>
<accession>A0A0G4K7K7</accession>
<evidence type="ECO:0000313" key="2">
    <source>
        <dbReference type="EMBL" id="CRF33588.1"/>
    </source>
</evidence>
<evidence type="ECO:0000313" key="3">
    <source>
        <dbReference type="Proteomes" id="UP000043763"/>
    </source>
</evidence>
<organism evidence="2 3">
    <name type="scientific">Brachyspira suanatina</name>
    <dbReference type="NCBI Taxonomy" id="381802"/>
    <lineage>
        <taxon>Bacteria</taxon>
        <taxon>Pseudomonadati</taxon>
        <taxon>Spirochaetota</taxon>
        <taxon>Spirochaetia</taxon>
        <taxon>Brachyspirales</taxon>
        <taxon>Brachyspiraceae</taxon>
        <taxon>Brachyspira</taxon>
    </lineage>
</organism>
<dbReference type="Proteomes" id="UP000043763">
    <property type="component" value="Unassembled WGS sequence"/>
</dbReference>
<dbReference type="AlphaFoldDB" id="A0A0G4K7K7"/>
<protein>
    <recommendedName>
        <fullName evidence="1">Putative regulatory protein FmdB zinc ribbon domain-containing protein</fullName>
    </recommendedName>
</protein>
<evidence type="ECO:0000259" key="1">
    <source>
        <dbReference type="SMART" id="SM00834"/>
    </source>
</evidence>
<dbReference type="InterPro" id="IPR013429">
    <property type="entry name" value="Regulatory_FmdB_Zinc_ribbon"/>
</dbReference>
<dbReference type="PANTHER" id="PTHR34404">
    <property type="entry name" value="REGULATORY PROTEIN, FMDB FAMILY"/>
    <property type="match status" value="1"/>
</dbReference>
<sequence length="79" mass="8534">MPTYEYKCEKCGHEFEEFQSITAEAKATCPECGSEAKRMISLNSGIIFKGKGFYVNDYKNKGGSSSSSGNSGSTPNKSC</sequence>
<dbReference type="GeneID" id="63961900"/>
<gene>
    <name evidence="2" type="ORF">BRSU_1538</name>
</gene>
<name>A0A0G4K7K7_9SPIR</name>
<dbReference type="OrthoDB" id="9813321at2"/>
<dbReference type="NCBIfam" id="TIGR02605">
    <property type="entry name" value="CxxC_CxxC_SSSS"/>
    <property type="match status" value="1"/>
</dbReference>